<comment type="subcellular location">
    <subcellularLocation>
        <location evidence="2">Host cell membrane</location>
    </subcellularLocation>
    <subcellularLocation>
        <location evidence="22">Host cytoplasm</location>
        <location evidence="22">Host cytosol</location>
    </subcellularLocation>
    <subcellularLocation>
        <location evidence="3">Secreted</location>
    </subcellularLocation>
</comment>
<keyword evidence="9" id="KW-0645">Protease</keyword>
<evidence type="ECO:0000256" key="7">
    <source>
        <dbReference type="ARBA" id="ARBA00022614"/>
    </source>
</evidence>
<keyword evidence="13" id="KW-0378">Hydrolase</keyword>
<dbReference type="PANTHER" id="PTHR47114">
    <property type="match status" value="1"/>
</dbReference>
<evidence type="ECO:0000256" key="3">
    <source>
        <dbReference type="ARBA" id="ARBA00004613"/>
    </source>
</evidence>
<keyword evidence="19" id="KW-0446">Lipid-binding</keyword>
<dbReference type="Pfam" id="PF00560">
    <property type="entry name" value="LRR_1"/>
    <property type="match status" value="1"/>
</dbReference>
<evidence type="ECO:0000256" key="18">
    <source>
        <dbReference type="ARBA" id="ARBA00023026"/>
    </source>
</evidence>
<dbReference type="Pfam" id="PF11713">
    <property type="entry name" value="Peptidase_C80"/>
    <property type="match status" value="1"/>
</dbReference>
<evidence type="ECO:0000256" key="12">
    <source>
        <dbReference type="ARBA" id="ARBA00022737"/>
    </source>
</evidence>
<keyword evidence="10" id="KW-0808">Transferase</keyword>
<evidence type="ECO:0000256" key="22">
    <source>
        <dbReference type="ARBA" id="ARBA00023586"/>
    </source>
</evidence>
<keyword evidence="11" id="KW-0479">Metal-binding</keyword>
<reference evidence="24 25" key="1">
    <citation type="submission" date="2023-04" db="EMBL/GenBank/DDBJ databases">
        <title>Genome dynamics across the evolutionary transition to endosymbiosis.</title>
        <authorList>
            <person name="Siozios S."/>
            <person name="Nadal-Jimenez P."/>
            <person name="Azagi T."/>
            <person name="Sprong H."/>
            <person name="Frost C.L."/>
            <person name="Parratt S.R."/>
            <person name="Taylor G."/>
            <person name="Brettell L."/>
            <person name="Lew K.C."/>
            <person name="Croft L."/>
            <person name="King K.C."/>
            <person name="Brockhurst M.A."/>
            <person name="Hypsa V."/>
            <person name="Novakova E."/>
            <person name="Darby A.C."/>
            <person name="Hurst G.D.D."/>
        </authorList>
    </citation>
    <scope>NUCLEOTIDE SEQUENCE [LARGE SCALE GENOMIC DNA]</scope>
    <source>
        <strain evidence="25">aApi_AU</strain>
    </source>
</reference>
<keyword evidence="7" id="KW-0433">Leucine-rich repeat</keyword>
<protein>
    <submittedName>
        <fullName evidence="24">TcdA/TcdB pore-forming domain-containing protein</fullName>
    </submittedName>
</protein>
<evidence type="ECO:0000256" key="11">
    <source>
        <dbReference type="ARBA" id="ARBA00022723"/>
    </source>
</evidence>
<comment type="cofactor">
    <cofactor evidence="1">
        <name>Mg(2+)</name>
        <dbReference type="ChEBI" id="CHEBI:18420"/>
    </cofactor>
</comment>
<proteinExistence type="inferred from homology"/>
<keyword evidence="18" id="KW-0843">Virulence</keyword>
<evidence type="ECO:0000256" key="13">
    <source>
        <dbReference type="ARBA" id="ARBA00022801"/>
    </source>
</evidence>
<dbReference type="InterPro" id="IPR038383">
    <property type="entry name" value="CPD_dom_sf"/>
</dbReference>
<comment type="similarity">
    <text evidence="4">Belongs to the LRR-containing bacterial E3 ligase family.</text>
</comment>
<dbReference type="PROSITE" id="PS51450">
    <property type="entry name" value="LRR"/>
    <property type="match status" value="4"/>
</dbReference>
<evidence type="ECO:0000256" key="14">
    <source>
        <dbReference type="ARBA" id="ARBA00022807"/>
    </source>
</evidence>
<evidence type="ECO:0000256" key="16">
    <source>
        <dbReference type="ARBA" id="ARBA00022842"/>
    </source>
</evidence>
<dbReference type="RefSeq" id="WP_280939317.1">
    <property type="nucleotide sequence ID" value="NZ_CP123759.1"/>
</dbReference>
<keyword evidence="12" id="KW-0677">Repeat</keyword>
<keyword evidence="20" id="KW-0472">Membrane</keyword>
<dbReference type="InterPro" id="IPR032675">
    <property type="entry name" value="LRR_dom_sf"/>
</dbReference>
<evidence type="ECO:0000256" key="21">
    <source>
        <dbReference type="ARBA" id="ARBA00023200"/>
    </source>
</evidence>
<dbReference type="PROSITE" id="PS51771">
    <property type="entry name" value="CGT_MARTX_CPD"/>
    <property type="match status" value="1"/>
</dbReference>
<dbReference type="Proteomes" id="UP001231859">
    <property type="component" value="Chromosome"/>
</dbReference>
<keyword evidence="16" id="KW-0460">Magnesium</keyword>
<dbReference type="Gene3D" id="3.80.10.10">
    <property type="entry name" value="Ribonuclease Inhibitor"/>
    <property type="match status" value="5"/>
</dbReference>
<dbReference type="InterPro" id="IPR020974">
    <property type="entry name" value="CPD_dom"/>
</dbReference>
<organism evidence="24 25">
    <name type="scientific">Arsenophonus apicola</name>
    <dbReference type="NCBI Taxonomy" id="2879119"/>
    <lineage>
        <taxon>Bacteria</taxon>
        <taxon>Pseudomonadati</taxon>
        <taxon>Pseudomonadota</taxon>
        <taxon>Gammaproteobacteria</taxon>
        <taxon>Enterobacterales</taxon>
        <taxon>Morganellaceae</taxon>
        <taxon>Arsenophonus</taxon>
    </lineage>
</organism>
<dbReference type="InterPro" id="IPR024769">
    <property type="entry name" value="TcdA/TcdB_pore_forming"/>
</dbReference>
<keyword evidence="15" id="KW-0068">Autocatalytic cleavage</keyword>
<keyword evidence="17" id="KW-1043">Host membrane</keyword>
<evidence type="ECO:0000259" key="23">
    <source>
        <dbReference type="PROSITE" id="PS51771"/>
    </source>
</evidence>
<dbReference type="SMART" id="SM00364">
    <property type="entry name" value="LRR_BAC"/>
    <property type="match status" value="46"/>
</dbReference>
<accession>A0ABY8P5F8</accession>
<evidence type="ECO:0000313" key="24">
    <source>
        <dbReference type="EMBL" id="WGO84294.1"/>
    </source>
</evidence>
<evidence type="ECO:0000313" key="25">
    <source>
        <dbReference type="Proteomes" id="UP001231859"/>
    </source>
</evidence>
<evidence type="ECO:0000256" key="10">
    <source>
        <dbReference type="ARBA" id="ARBA00022679"/>
    </source>
</evidence>
<dbReference type="SMART" id="SM00365">
    <property type="entry name" value="LRR_SD22"/>
    <property type="match status" value="7"/>
</dbReference>
<evidence type="ECO:0000256" key="15">
    <source>
        <dbReference type="ARBA" id="ARBA00022813"/>
    </source>
</evidence>
<dbReference type="InterPro" id="IPR001611">
    <property type="entry name" value="Leu-rich_rpt"/>
</dbReference>
<evidence type="ECO:0000256" key="2">
    <source>
        <dbReference type="ARBA" id="ARBA00004165"/>
    </source>
</evidence>
<dbReference type="Gene3D" id="3.40.50.11050">
    <property type="match status" value="1"/>
</dbReference>
<evidence type="ECO:0000256" key="6">
    <source>
        <dbReference type="ARBA" id="ARBA00022525"/>
    </source>
</evidence>
<evidence type="ECO:0000256" key="20">
    <source>
        <dbReference type="ARBA" id="ARBA00023136"/>
    </source>
</evidence>
<keyword evidence="21" id="KW-1035">Host cytoplasm</keyword>
<feature type="domain" description="Peptidase C80" evidence="23">
    <location>
        <begin position="1221"/>
        <end position="1401"/>
    </location>
</feature>
<dbReference type="InterPro" id="IPR003591">
    <property type="entry name" value="Leu-rich_rpt_typical-subtyp"/>
</dbReference>
<name>A0ABY8P5F8_9GAMM</name>
<evidence type="ECO:0000256" key="9">
    <source>
        <dbReference type="ARBA" id="ARBA00022670"/>
    </source>
</evidence>
<keyword evidence="14" id="KW-0788">Thiol protease</keyword>
<evidence type="ECO:0000256" key="1">
    <source>
        <dbReference type="ARBA" id="ARBA00001946"/>
    </source>
</evidence>
<keyword evidence="25" id="KW-1185">Reference proteome</keyword>
<dbReference type="InterPro" id="IPR051071">
    <property type="entry name" value="LRR-bact_E3_ubiq_ligases"/>
</dbReference>
<keyword evidence="6" id="KW-0964">Secreted</keyword>
<dbReference type="Pfam" id="PF12920">
    <property type="entry name" value="TcdA_TcdB_pore"/>
    <property type="match status" value="1"/>
</dbReference>
<evidence type="ECO:0000256" key="17">
    <source>
        <dbReference type="ARBA" id="ARBA00022870"/>
    </source>
</evidence>
<evidence type="ECO:0000256" key="8">
    <source>
        <dbReference type="ARBA" id="ARBA00022656"/>
    </source>
</evidence>
<dbReference type="PANTHER" id="PTHR47114:SF2">
    <property type="entry name" value="OLIGODENDROCYTE-MYELIN GLYCOPROTEIN"/>
    <property type="match status" value="1"/>
</dbReference>
<evidence type="ECO:0000256" key="4">
    <source>
        <dbReference type="ARBA" id="ARBA00009868"/>
    </source>
</evidence>
<sequence length="2488" mass="279999">MDLSPALWSLIAQWRDWASEPNIDPSEQRETALNRVFDCIIKKDPYLDLSHLSLTSLPTLPEWLITLDIHNNQLTTLPANLPKTLTHLDVGKNQLTSLPEHLPETLIEIRVDHNKLTRLPDNLPKNLSMLNADHNRLSSLPEHLPDGLSVLDVSDNQLTTIPHNLPLSLTILYVNKNNLASLSDNLPDNLFYLDASDNPLTALPNKLPFKLEKLMVNNAFLTALPNTLPDELYHLSVSNNQITALPAKLSSKLQALTIDINQLSVLPNQLPALLKMLNVASNKLTCLPEVLPEELIVLDVSHNQLKALPKILPNNLLTLLAHDNQLASLPFLPRDLNIVKVYGNQLKNIPDELPPWLTVLDIGDNQLTAIQGALPVELELLNVSRNQLKKLPDHLPDSLVEIDASYNELVLLPDTLPAALNRLLIAGNQLTWLGSNLPRGLTQLDVKRNQLKELPEELPDEITELDISHNQLRVFPNHIPTSLEILDASYNKFISLPAHLPPSLQYLVAHHNQLNLLPNPLPFYLKILIVNNNELTQLPEVMPVFLQQIVVHNNQLTELPHFFEDLSYLDASYNQLTEFPAHFPSDVVTLILHNNQLRALPTHLFEELIFLDVHNNQIAALPAHLPLLLEYSDFSGNPLDSIPTRFPLQLQQWLDDEHSIDISEEELLHWAHDKYISADEYHGRDIAVKRINACINDNSKSLDLSGLHLTCLPAHLPASITELRINNNQLSILPTSLPANLKYLYAADNQLNALPGNLPNSLIYLDVSGNNLTALPNTLPIMLKHFDVHNNLLTYLPTNLPNILITLDVSHNQLIFLPNNLSNKLKKLDISDNQLTVLPDSLPNQLGHLNVSYNQLGIMPGSLSNELKYLDVSHNRLSTLSNHLSDKLRYLNVSDNELTVLPPNLPAKLKYLNVSSNQLKELPAHFPNKLLFLDIDNNPLTNDQAAISIATIESKQTAQLSKLFTTTYELIPEWLKWLDQAPTKEAKAREIAVHRMIDCLCLQERSLDLSNLNLTSLPAHLPYNLISLHVNDNQLAVLPAELPSTIQKLYAYNNQLTSLPVSLPERLILLDVNHNQLMALGNNLPTTLLGIDISSNQLIRLPDNFPAGLLLLNVNNNQLTYLPDSLPTSLTHLFVRNNELKTLTNYLPNSLIRIDVSNNQLTALPDHIPDKLIRFNFTGNQLSAELIYLPINLRLTGSSRDYASLNFDRKVSDWQLPAVSFQHEGESSRFDGQLIIQLEDDLLVREAASKLLKKHPQISVLVQLDSEGNSFTVHGNIEHLRQQTKQRWQLVGHGRSLPDGEYVSLAWREAKSLAQQLKQLATDLQITISPKHINLVGCSLADDQQQISYVKQFAVALDETIRPYSVSAYSSKLMVNNEGRKRLIETGNKTTLFFNHEKNDWHIEKVAGKTVNNLEKSVIEPATLAAPARLESISYKLMSFIKQAEQFQSIMSQFYHYHRLSLQKWVPLFTSLSKSKMQPGSYDLHFIHNETHQVKKLITNNKHIIDFINKFNQYLEMIIKVYYYNGKTLVLRGNMTDVDSVHGLNAAFLLKELIPWFANKHRLGVVDNELSETLSVALDIHTYLNLTQIVHGTVEDTLRLVNLYQMAAYQGQQATKGLLSPLFYGNYVLAGVFNIASIVLDSIELAHAQNDLQRVVFSAQLGVDITNLVVVGIGIGASMLGATTVATFTGALSVPLAGLGIGITALAEAFGNVAHNVQIVGNYFADIDLAYQEGGYLRITKKITDSDAVFTIMQPIPGAVITELDLRHNTLTYDSQYLYRNDPTYSSGSGHSNYFLFWPNRSVNRDKSQAINIRQGLGYQSNQSNFKLDDDVLILPGTPITYLDYAYMILPFVTTRDDRGFALLRKLEEDGRFDFDFYAFPGERAIYRLIPNYVATPIKVILDDRDRNLVLPTLPDEFQHYISYQLIGGEGEYRISLARGVSITLQSNHANTRWLLDARYLGLGTNMQVSEEGNYLYIDNVIVTLPKNASRITVINKQGTFVFDENSQQMHIIHMDALHFNNSDSLDEYLKMLANIQDHLTPFVIIDHYQPDNAVGHVGRAYYETSRSRMIYTNRPDAAEFLSQAMLAKVDGDKAWFYRDTAIWQVEISTGQLLRQYLPFNFPVVNDAAIRSYTIQGNGQLLFVIEQNGMRCVYTVEDTALNLVAINGSKALLNLLDRLKQLVDFVGQNKKPELLLSEYNQFGASPSIDIHHLDKLASSAAFIPSQLAKIVYLSGYNGGQEQHYWLITEGKYANKMIRLNLVAQSKSDELPHGDEVIANQAHSSTSLSEFILVATTTGESTGYYFYHPQTHSLYFQPDNGFSNSQAQLVASNIRSLFPINNKLFCQREDGIFSLLDNQGKNILIGISQDWLRQHSDDVILDLHKLINAMPDSADYIMLQGLQDRDGNPIRAWYDSKAGRIVQAGSSLDANHDLVYLGLSEDRREALIYDNDEQQQYRFSQPANVTLTPTETGILISDIPADLLWATFS</sequence>
<gene>
    <name evidence="24" type="ORF">QG404_05220</name>
</gene>
<dbReference type="SMART" id="SM00369">
    <property type="entry name" value="LRR_TYP"/>
    <property type="match status" value="22"/>
</dbReference>
<dbReference type="SUPFAM" id="SSF52058">
    <property type="entry name" value="L domain-like"/>
    <property type="match status" value="5"/>
</dbReference>
<dbReference type="EMBL" id="CP123759">
    <property type="protein sequence ID" value="WGO84294.1"/>
    <property type="molecule type" value="Genomic_DNA"/>
</dbReference>
<keyword evidence="8" id="KW-0800">Toxin</keyword>
<evidence type="ECO:0000256" key="5">
    <source>
        <dbReference type="ARBA" id="ARBA00022511"/>
    </source>
</evidence>
<evidence type="ECO:0000256" key="19">
    <source>
        <dbReference type="ARBA" id="ARBA00023121"/>
    </source>
</evidence>
<keyword evidence="5" id="KW-1032">Host cell membrane</keyword>